<dbReference type="EMBL" id="AHMY02000067">
    <property type="protein sequence ID" value="EKO13768.1"/>
    <property type="molecule type" value="Genomic_DNA"/>
</dbReference>
<sequence length="56" mass="6636">MRNEISQSNDDGVSSYVLFFTEKLTFRKKIPKKTFNLESAVLKNLNTTDLYKNKYR</sequence>
<proteinExistence type="predicted"/>
<evidence type="ECO:0000313" key="1">
    <source>
        <dbReference type="EMBL" id="EKO13768.1"/>
    </source>
</evidence>
<dbReference type="AlphaFoldDB" id="A0A0E2AZ56"/>
<reference evidence="1 2" key="1">
    <citation type="submission" date="2012-10" db="EMBL/GenBank/DDBJ databases">
        <authorList>
            <person name="Harkins D.M."/>
            <person name="Durkin A.S."/>
            <person name="Brinkac L.M."/>
            <person name="Selengut J.D."/>
            <person name="Sanka R."/>
            <person name="DePew J."/>
            <person name="Purushe J."/>
            <person name="Peacock S.J."/>
            <person name="Thaipadungpanit J."/>
            <person name="Wuthiekanun V.W."/>
            <person name="Day N.P."/>
            <person name="Vinetz J.M."/>
            <person name="Sutton G.G."/>
            <person name="Nelson W.C."/>
            <person name="Fouts D.E."/>
        </authorList>
    </citation>
    <scope>NUCLEOTIDE SEQUENCE [LARGE SCALE GENOMIC DNA]</scope>
    <source>
        <strain evidence="1 2">H1</strain>
    </source>
</reference>
<organism evidence="1 2">
    <name type="scientific">Leptospira kirschneri str. H1</name>
    <dbReference type="NCBI Taxonomy" id="1049966"/>
    <lineage>
        <taxon>Bacteria</taxon>
        <taxon>Pseudomonadati</taxon>
        <taxon>Spirochaetota</taxon>
        <taxon>Spirochaetia</taxon>
        <taxon>Leptospirales</taxon>
        <taxon>Leptospiraceae</taxon>
        <taxon>Leptospira</taxon>
    </lineage>
</organism>
<gene>
    <name evidence="1" type="ORF">LEP1GSC081_3044</name>
</gene>
<protein>
    <submittedName>
        <fullName evidence="1">Uncharacterized protein</fullName>
    </submittedName>
</protein>
<dbReference type="Proteomes" id="UP000006253">
    <property type="component" value="Unassembled WGS sequence"/>
</dbReference>
<accession>A0A0E2AZ56</accession>
<name>A0A0E2AZ56_9LEPT</name>
<comment type="caution">
    <text evidence="1">The sequence shown here is derived from an EMBL/GenBank/DDBJ whole genome shotgun (WGS) entry which is preliminary data.</text>
</comment>
<evidence type="ECO:0000313" key="2">
    <source>
        <dbReference type="Proteomes" id="UP000006253"/>
    </source>
</evidence>